<proteinExistence type="predicted"/>
<name>Q8ABN9_BACTN</name>
<dbReference type="EMBL" id="AE015928">
    <property type="protein sequence ID" value="AAO75178.1"/>
    <property type="molecule type" value="Genomic_DNA"/>
</dbReference>
<dbReference type="Proteomes" id="UP000001414">
    <property type="component" value="Chromosome"/>
</dbReference>
<organism evidence="2 3">
    <name type="scientific">Bacteroides thetaiotaomicron (strain ATCC 29148 / DSM 2079 / JCM 5827 / CCUG 10774 / NCTC 10582 / VPI-5482 / E50)</name>
    <dbReference type="NCBI Taxonomy" id="226186"/>
    <lineage>
        <taxon>Bacteria</taxon>
        <taxon>Pseudomonadati</taxon>
        <taxon>Bacteroidota</taxon>
        <taxon>Bacteroidia</taxon>
        <taxon>Bacteroidales</taxon>
        <taxon>Bacteroidaceae</taxon>
        <taxon>Bacteroides</taxon>
    </lineage>
</organism>
<sequence length="165" mass="18987">MIRRLPMTDSRGMNSDKYGIPNIHIRTTPGPDMDKQTKQTNDSGFNSYSRKYHIPRLWYEPARGIYCSDSVSYSWFIQFLQGGIVHVLCRTSLLSISRILRKRGQKVYFGLRKRHEKLVGFASGHGLCLPGPFQHDPIAPVLLPRFPFVRQGRLVRSVLHTGLFE</sequence>
<keyword evidence="3" id="KW-1185">Reference proteome</keyword>
<dbReference type="KEGG" id="bth:BT_0071"/>
<protein>
    <submittedName>
        <fullName evidence="2">Uncharacterized protein</fullName>
    </submittedName>
</protein>
<dbReference type="AlphaFoldDB" id="Q8ABN9"/>
<dbReference type="PaxDb" id="226186-BT_0071"/>
<evidence type="ECO:0000313" key="2">
    <source>
        <dbReference type="EMBL" id="AAO75178.1"/>
    </source>
</evidence>
<reference evidence="2 3" key="2">
    <citation type="journal article" date="2009" name="Proc. Natl. Acad. Sci. U.S.A.">
        <title>Characterizing a model human gut microbiota composed of members of its two dominant bacterial phyla.</title>
        <authorList>
            <person name="Mahowald M.A."/>
            <person name="Rey F.E."/>
            <person name="Seedorf H."/>
            <person name="Turnbaugh P.J."/>
            <person name="Fulton R.S."/>
            <person name="Wollam A."/>
            <person name="Shah N."/>
            <person name="Wang C."/>
            <person name="Magrini V."/>
            <person name="Wilson R.K."/>
            <person name="Cantarel B.L."/>
            <person name="Coutinho P.M."/>
            <person name="Henrissat B."/>
            <person name="Crock L.W."/>
            <person name="Russell A."/>
            <person name="Verberkmoes N.C."/>
            <person name="Hettich R.L."/>
            <person name="Gordon J.I."/>
        </authorList>
    </citation>
    <scope>NUCLEOTIDE SEQUENCE [LARGE SCALE GENOMIC DNA]</scope>
    <source>
        <strain evidence="3">ATCC 29148 / DSM 2079 / JCM 5827 / CCUG 10774 / NCTC 10582 / VPI-5482 / E50</strain>
    </source>
</reference>
<reference evidence="2 3" key="1">
    <citation type="journal article" date="2003" name="Science">
        <title>A genomic view of the human-Bacteroides thetaiotaomicron symbiosis.</title>
        <authorList>
            <person name="Xu J."/>
            <person name="Bjursell M.K."/>
            <person name="Himrod J."/>
            <person name="Deng S."/>
            <person name="Carmichael L.K."/>
            <person name="Chiang H.C."/>
            <person name="Hooper L.V."/>
            <person name="Gordon J.I."/>
        </authorList>
    </citation>
    <scope>NUCLEOTIDE SEQUENCE [LARGE SCALE GENOMIC DNA]</scope>
    <source>
        <strain evidence="3">ATCC 29148 / DSM 2079 / JCM 5827 / CCUG 10774 / NCTC 10582 / VPI-5482 / E50</strain>
    </source>
</reference>
<dbReference type="EnsemblBacteria" id="AAO75178">
    <property type="protein sequence ID" value="AAO75178"/>
    <property type="gene ID" value="BT_0071"/>
</dbReference>
<dbReference type="STRING" id="226186.BT_0071"/>
<dbReference type="InParanoid" id="Q8ABN9"/>
<dbReference type="HOGENOM" id="CLU_1607611_0_0_10"/>
<gene>
    <name evidence="2" type="ordered locus">BT_0071</name>
</gene>
<evidence type="ECO:0000313" key="3">
    <source>
        <dbReference type="Proteomes" id="UP000001414"/>
    </source>
</evidence>
<evidence type="ECO:0000256" key="1">
    <source>
        <dbReference type="SAM" id="MobiDB-lite"/>
    </source>
</evidence>
<accession>Q8ABN9</accession>
<feature type="region of interest" description="Disordered" evidence="1">
    <location>
        <begin position="1"/>
        <end position="44"/>
    </location>
</feature>